<evidence type="ECO:0000313" key="4">
    <source>
        <dbReference type="Proteomes" id="UP000255108"/>
    </source>
</evidence>
<feature type="transmembrane region" description="Helical" evidence="1">
    <location>
        <begin position="20"/>
        <end position="46"/>
    </location>
</feature>
<keyword evidence="1" id="KW-1133">Transmembrane helix</keyword>
<dbReference type="OrthoDB" id="270162at2"/>
<feature type="transmembrane region" description="Helical" evidence="1">
    <location>
        <begin position="198"/>
        <end position="216"/>
    </location>
</feature>
<evidence type="ECO:0000256" key="1">
    <source>
        <dbReference type="SAM" id="Phobius"/>
    </source>
</evidence>
<keyword evidence="5" id="KW-1185">Reference proteome</keyword>
<keyword evidence="1" id="KW-0472">Membrane</keyword>
<keyword evidence="1" id="KW-0812">Transmembrane</keyword>
<dbReference type="InterPro" id="IPR010699">
    <property type="entry name" value="DUF1275"/>
</dbReference>
<evidence type="ECO:0000313" key="2">
    <source>
        <dbReference type="EMBL" id="STQ89060.1"/>
    </source>
</evidence>
<proteinExistence type="predicted"/>
<reference evidence="2 4" key="1">
    <citation type="submission" date="2018-06" db="EMBL/GenBank/DDBJ databases">
        <authorList>
            <consortium name="Pathogen Informatics"/>
            <person name="Doyle S."/>
        </authorList>
    </citation>
    <scope>NUCLEOTIDE SEQUENCE [LARGE SCALE GENOMIC DNA]</scope>
    <source>
        <strain evidence="2 4">NCTC11159</strain>
    </source>
</reference>
<dbReference type="EMBL" id="UGHR01000001">
    <property type="protein sequence ID" value="STQ89060.1"/>
    <property type="molecule type" value="Genomic_DNA"/>
</dbReference>
<dbReference type="RefSeq" id="WP_115228157.1">
    <property type="nucleotide sequence ID" value="NZ_CAWOLO010000001.1"/>
</dbReference>
<accession>A0A377Q2V6</accession>
<evidence type="ECO:0000313" key="5">
    <source>
        <dbReference type="Proteomes" id="UP000295794"/>
    </source>
</evidence>
<organism evidence="2 4">
    <name type="scientific">Iodobacter fluviatilis</name>
    <dbReference type="NCBI Taxonomy" id="537"/>
    <lineage>
        <taxon>Bacteria</taxon>
        <taxon>Pseudomonadati</taxon>
        <taxon>Pseudomonadota</taxon>
        <taxon>Betaproteobacteria</taxon>
        <taxon>Neisseriales</taxon>
        <taxon>Chitinibacteraceae</taxon>
        <taxon>Iodobacter</taxon>
    </lineage>
</organism>
<dbReference type="Proteomes" id="UP000295794">
    <property type="component" value="Unassembled WGS sequence"/>
</dbReference>
<sequence length="244" mass="26417">MPLHYLRTLTAPERTDRNNLHLGITLCFVAGATNAGGFLAVGQYTSHMTGILSGLADNWVLGNSKLIIAAVASLLMFMAGAITSTLLINWARRRGSRSLYAEPLMLEALLLLCFGLLGGQLDSHSPGLVSLTMLLLCFIMGLQNAIITKISKAVIRTTHLTGLITDISIELGRLFYWNRNPSTPEHIKVLCDRTHLKVQASLVMAFFCGAVLGAYGFSHLGFSSTIFLALILAILSIGPLIEDF</sequence>
<dbReference type="EMBL" id="SMBT01000001">
    <property type="protein sequence ID" value="TCU90033.1"/>
    <property type="molecule type" value="Genomic_DNA"/>
</dbReference>
<dbReference type="AlphaFoldDB" id="A0A377Q2V6"/>
<evidence type="ECO:0000313" key="3">
    <source>
        <dbReference type="EMBL" id="TCU90033.1"/>
    </source>
</evidence>
<protein>
    <submittedName>
        <fullName evidence="2">Predicted membrane protein</fullName>
    </submittedName>
    <submittedName>
        <fullName evidence="3">Uncharacterized membrane protein YoaK (UPF0700 family)</fullName>
    </submittedName>
</protein>
<reference evidence="3 5" key="2">
    <citation type="submission" date="2019-03" db="EMBL/GenBank/DDBJ databases">
        <title>Genomic Encyclopedia of Type Strains, Phase IV (KMG-IV): sequencing the most valuable type-strain genomes for metagenomic binning, comparative biology and taxonomic classification.</title>
        <authorList>
            <person name="Goeker M."/>
        </authorList>
    </citation>
    <scope>NUCLEOTIDE SEQUENCE [LARGE SCALE GENOMIC DNA]</scope>
    <source>
        <strain evidence="3 5">DSM 3764</strain>
    </source>
</reference>
<dbReference type="Pfam" id="PF06912">
    <property type="entry name" value="DUF1275"/>
    <property type="match status" value="1"/>
</dbReference>
<dbReference type="PANTHER" id="PTHR37314:SF4">
    <property type="entry name" value="UPF0700 TRANSMEMBRANE PROTEIN YOAK"/>
    <property type="match status" value="1"/>
</dbReference>
<dbReference type="Proteomes" id="UP000255108">
    <property type="component" value="Unassembled WGS sequence"/>
</dbReference>
<feature type="transmembrane region" description="Helical" evidence="1">
    <location>
        <begin position="103"/>
        <end position="121"/>
    </location>
</feature>
<feature type="transmembrane region" description="Helical" evidence="1">
    <location>
        <begin position="66"/>
        <end position="91"/>
    </location>
</feature>
<name>A0A377Q2V6_9NEIS</name>
<dbReference type="PANTHER" id="PTHR37314">
    <property type="entry name" value="SLR0142 PROTEIN"/>
    <property type="match status" value="1"/>
</dbReference>
<feature type="transmembrane region" description="Helical" evidence="1">
    <location>
        <begin position="222"/>
        <end position="241"/>
    </location>
</feature>
<feature type="transmembrane region" description="Helical" evidence="1">
    <location>
        <begin position="127"/>
        <end position="147"/>
    </location>
</feature>
<gene>
    <name evidence="3" type="ORF">EV682_10152</name>
    <name evidence="2" type="ORF">NCTC11159_00071</name>
</gene>